<evidence type="ECO:0000313" key="3">
    <source>
        <dbReference type="EMBL" id="MUH72271.1"/>
    </source>
</evidence>
<comment type="caution">
    <text evidence="3">The sequence shown here is derived from an EMBL/GenBank/DDBJ whole genome shotgun (WGS) entry which is preliminary data.</text>
</comment>
<protein>
    <submittedName>
        <fullName evidence="3">YceI family protein</fullName>
    </submittedName>
</protein>
<dbReference type="AlphaFoldDB" id="A0A6N8FD71"/>
<feature type="chain" id="PRO_5027038914" evidence="1">
    <location>
        <begin position="23"/>
        <end position="188"/>
    </location>
</feature>
<feature type="domain" description="Lipid/polyisoprenoid-binding YceI-like" evidence="2">
    <location>
        <begin position="24"/>
        <end position="186"/>
    </location>
</feature>
<sequence length="188" mass="20629">MKKLMITLAAIVALGASHIAQAADYKVDIKGAHAFINFKANHLGYSWLTGRFNKFDGNFSYDAKNPEASKIVIDIDPASVDSNHAERDKHLRSADFLAVDKFPKSKFVSTKITDLGDNKLKVEGDFTLHGVTKPIVIDAVKIGEGKDPWNGYRAGFAGTTTINVADYDFKSAWVGEVQLELLIEGIKQ</sequence>
<evidence type="ECO:0000259" key="2">
    <source>
        <dbReference type="SMART" id="SM00867"/>
    </source>
</evidence>
<feature type="signal peptide" evidence="1">
    <location>
        <begin position="1"/>
        <end position="22"/>
    </location>
</feature>
<evidence type="ECO:0000313" key="4">
    <source>
        <dbReference type="Proteomes" id="UP000439994"/>
    </source>
</evidence>
<dbReference type="Gene3D" id="2.40.128.110">
    <property type="entry name" value="Lipid/polyisoprenoid-binding, YceI-like"/>
    <property type="match status" value="1"/>
</dbReference>
<dbReference type="NCBIfam" id="NF002994">
    <property type="entry name" value="PRK03757.1"/>
    <property type="match status" value="1"/>
</dbReference>
<keyword evidence="1" id="KW-0732">Signal</keyword>
<dbReference type="Proteomes" id="UP000439994">
    <property type="component" value="Unassembled WGS sequence"/>
</dbReference>
<dbReference type="Pfam" id="PF04264">
    <property type="entry name" value="YceI"/>
    <property type="match status" value="1"/>
</dbReference>
<dbReference type="SMART" id="SM00867">
    <property type="entry name" value="YceI"/>
    <property type="match status" value="1"/>
</dbReference>
<reference evidence="3 4" key="1">
    <citation type="submission" date="2019-11" db="EMBL/GenBank/DDBJ databases">
        <title>P. haliotis isolates from Z. marina roots.</title>
        <authorList>
            <person name="Cohen M."/>
            <person name="Jospin G."/>
            <person name="Eisen J.A."/>
            <person name="Coil D.A."/>
        </authorList>
    </citation>
    <scope>NUCLEOTIDE SEQUENCE [LARGE SCALE GENOMIC DNA]</scope>
    <source>
        <strain evidence="3 4">UCD-MCMsp1aY</strain>
    </source>
</reference>
<keyword evidence="4" id="KW-1185">Reference proteome</keyword>
<dbReference type="InterPro" id="IPR007372">
    <property type="entry name" value="Lipid/polyisoprenoid-bd_YceI"/>
</dbReference>
<dbReference type="EMBL" id="WOCD01000003">
    <property type="protein sequence ID" value="MUH72271.1"/>
    <property type="molecule type" value="Genomic_DNA"/>
</dbReference>
<evidence type="ECO:0000256" key="1">
    <source>
        <dbReference type="SAM" id="SignalP"/>
    </source>
</evidence>
<organism evidence="3 4">
    <name type="scientific">Psychrosphaera haliotis</name>
    <dbReference type="NCBI Taxonomy" id="555083"/>
    <lineage>
        <taxon>Bacteria</taxon>
        <taxon>Pseudomonadati</taxon>
        <taxon>Pseudomonadota</taxon>
        <taxon>Gammaproteobacteria</taxon>
        <taxon>Alteromonadales</taxon>
        <taxon>Pseudoalteromonadaceae</taxon>
        <taxon>Psychrosphaera</taxon>
    </lineage>
</organism>
<accession>A0A6N8FD71</accession>
<dbReference type="RefSeq" id="WP_155695464.1">
    <property type="nucleotide sequence ID" value="NZ_BAAAFQ010000004.1"/>
</dbReference>
<proteinExistence type="predicted"/>
<dbReference type="PANTHER" id="PTHR34406:SF1">
    <property type="entry name" value="PROTEIN YCEI"/>
    <property type="match status" value="1"/>
</dbReference>
<dbReference type="InterPro" id="IPR036761">
    <property type="entry name" value="TTHA0802/YceI-like_sf"/>
</dbReference>
<gene>
    <name evidence="3" type="ORF">GNP35_07145</name>
</gene>
<dbReference type="SUPFAM" id="SSF101874">
    <property type="entry name" value="YceI-like"/>
    <property type="match status" value="1"/>
</dbReference>
<dbReference type="PANTHER" id="PTHR34406">
    <property type="entry name" value="PROTEIN YCEI"/>
    <property type="match status" value="1"/>
</dbReference>
<name>A0A6N8FD71_9GAMM</name>
<dbReference type="OrthoDB" id="9811006at2"/>